<keyword evidence="2" id="KW-0808">Transferase</keyword>
<proteinExistence type="predicted"/>
<keyword evidence="1" id="KW-0472">Membrane</keyword>
<accession>I3W4C5</accession>
<name>I3W4C5_SALER</name>
<keyword evidence="2" id="KW-0548">Nucleotidyltransferase</keyword>
<geneLocation type="plasmid" evidence="2">
    <name>pSGSC3045-121</name>
</geneLocation>
<sequence>MRMSLMFAAVTLLTGINLLFIPFQPVPALWGAGLAVAFILINVMADKLRLWSGIAWIIVAGIIITLMLKGKEPGDELRVLLTVFAFLASAWYSIVQYRKAFSLLMLPAGITPDNCQPSRDCSPPCWRGFPLSRM</sequence>
<feature type="transmembrane region" description="Helical" evidence="1">
    <location>
        <begin position="79"/>
        <end position="95"/>
    </location>
</feature>
<dbReference type="GO" id="GO:0003887">
    <property type="term" value="F:DNA-directed DNA polymerase activity"/>
    <property type="evidence" value="ECO:0007669"/>
    <property type="project" value="UniProtKB-EC"/>
</dbReference>
<dbReference type="AlphaFoldDB" id="I3W4C5"/>
<dbReference type="EC" id="2.7.7.7" evidence="2"/>
<feature type="transmembrane region" description="Helical" evidence="1">
    <location>
        <begin position="50"/>
        <end position="67"/>
    </location>
</feature>
<evidence type="ECO:0000313" key="2">
    <source>
        <dbReference type="EMBL" id="AFK90452.1"/>
    </source>
</evidence>
<keyword evidence="1" id="KW-0812">Transmembrane</keyword>
<keyword evidence="2" id="KW-0614">Plasmid</keyword>
<keyword evidence="1" id="KW-1133">Transmembrane helix</keyword>
<dbReference type="RefSeq" id="WP_015059782.1">
    <property type="nucleotide sequence ID" value="NC_019125.1"/>
</dbReference>
<reference evidence="2" key="1">
    <citation type="submission" date="2012-01" db="EMBL/GenBank/DDBJ databases">
        <authorList>
            <person name="Summers A.O."/>
            <person name="Wireman J."/>
            <person name="Williams L.E."/>
        </authorList>
    </citation>
    <scope>NUCLEOTIDE SEQUENCE</scope>
    <source>
        <strain evidence="2">SGSC3045</strain>
        <plasmid evidence="2">pSGSC3045-121</plasmid>
    </source>
</reference>
<organism evidence="2">
    <name type="scientific">Salmonella enterica subsp. salamae</name>
    <dbReference type="NCBI Taxonomy" id="59202"/>
    <lineage>
        <taxon>Bacteria</taxon>
        <taxon>Pseudomonadati</taxon>
        <taxon>Pseudomonadota</taxon>
        <taxon>Gammaproteobacteria</taxon>
        <taxon>Enterobacterales</taxon>
        <taxon>Enterobacteriaceae</taxon>
        <taxon>Salmonella</taxon>
    </lineage>
</organism>
<feature type="transmembrane region" description="Helical" evidence="1">
    <location>
        <begin position="28"/>
        <end position="45"/>
    </location>
</feature>
<dbReference type="EMBL" id="JQ418541">
    <property type="protein sequence ID" value="AFK90452.1"/>
    <property type="molecule type" value="Genomic_DNA"/>
</dbReference>
<evidence type="ECO:0000256" key="1">
    <source>
        <dbReference type="SAM" id="Phobius"/>
    </source>
</evidence>
<protein>
    <submittedName>
        <fullName evidence="2">DNA polymerase III, theta subunit</fullName>
        <ecNumber evidence="2">2.7.7.7</ecNumber>
    </submittedName>
</protein>